<keyword evidence="4" id="KW-1185">Reference proteome</keyword>
<dbReference type="Proteomes" id="UP001165367">
    <property type="component" value="Unassembled WGS sequence"/>
</dbReference>
<proteinExistence type="predicted"/>
<organism evidence="3 4">
    <name type="scientific">Terrimonas ginsenosidimutans</name>
    <dbReference type="NCBI Taxonomy" id="2908004"/>
    <lineage>
        <taxon>Bacteria</taxon>
        <taxon>Pseudomonadati</taxon>
        <taxon>Bacteroidota</taxon>
        <taxon>Chitinophagia</taxon>
        <taxon>Chitinophagales</taxon>
        <taxon>Chitinophagaceae</taxon>
        <taxon>Terrimonas</taxon>
    </lineage>
</organism>
<protein>
    <submittedName>
        <fullName evidence="3">Tyrosine-type recombinase/integrase</fullName>
    </submittedName>
</protein>
<reference evidence="3" key="1">
    <citation type="submission" date="2022-01" db="EMBL/GenBank/DDBJ databases">
        <authorList>
            <person name="Jo J.-H."/>
            <person name="Im W.-T."/>
        </authorList>
    </citation>
    <scope>NUCLEOTIDE SEQUENCE</scope>
    <source>
        <strain evidence="3">NA20</strain>
    </source>
</reference>
<comment type="caution">
    <text evidence="3">The sequence shown here is derived from an EMBL/GenBank/DDBJ whole genome shotgun (WGS) entry which is preliminary data.</text>
</comment>
<dbReference type="InterPro" id="IPR002104">
    <property type="entry name" value="Integrase_catalytic"/>
</dbReference>
<evidence type="ECO:0000313" key="4">
    <source>
        <dbReference type="Proteomes" id="UP001165367"/>
    </source>
</evidence>
<gene>
    <name evidence="3" type="ORF">LZZ85_13275</name>
</gene>
<keyword evidence="1" id="KW-0233">DNA recombination</keyword>
<dbReference type="SUPFAM" id="SSF56349">
    <property type="entry name" value="DNA breaking-rejoining enzymes"/>
    <property type="match status" value="1"/>
</dbReference>
<evidence type="ECO:0000313" key="3">
    <source>
        <dbReference type="EMBL" id="MCG2615266.1"/>
    </source>
</evidence>
<accession>A0ABS9KSH6</accession>
<dbReference type="InterPro" id="IPR013762">
    <property type="entry name" value="Integrase-like_cat_sf"/>
</dbReference>
<dbReference type="InterPro" id="IPR011010">
    <property type="entry name" value="DNA_brk_join_enz"/>
</dbReference>
<dbReference type="EMBL" id="JAKLTR010000007">
    <property type="protein sequence ID" value="MCG2615266.1"/>
    <property type="molecule type" value="Genomic_DNA"/>
</dbReference>
<name>A0ABS9KSH6_9BACT</name>
<feature type="domain" description="Tyr recombinase" evidence="2">
    <location>
        <begin position="1"/>
        <end position="77"/>
    </location>
</feature>
<dbReference type="PROSITE" id="PS51898">
    <property type="entry name" value="TYR_RECOMBINASE"/>
    <property type="match status" value="1"/>
</dbReference>
<dbReference type="Gene3D" id="1.10.443.10">
    <property type="entry name" value="Intergrase catalytic core"/>
    <property type="match status" value="1"/>
</dbReference>
<sequence>MNRALKIIQEICGVTLKLTFHVARHTFATAIAIKNGIPIETVQMMLGHKKITTTLISTEIDQEKVEEDTIELDDQLEKRIARQAGRSGKLSRFKDHGLSVDGLMQTSA</sequence>
<dbReference type="Pfam" id="PF00589">
    <property type="entry name" value="Phage_integrase"/>
    <property type="match status" value="1"/>
</dbReference>
<evidence type="ECO:0000256" key="1">
    <source>
        <dbReference type="ARBA" id="ARBA00023172"/>
    </source>
</evidence>
<evidence type="ECO:0000259" key="2">
    <source>
        <dbReference type="PROSITE" id="PS51898"/>
    </source>
</evidence>